<name>A0A3P5YXH2_BRACM</name>
<reference evidence="2" key="1">
    <citation type="submission" date="2018-11" db="EMBL/GenBank/DDBJ databases">
        <authorList>
            <consortium name="Genoscope - CEA"/>
            <person name="William W."/>
        </authorList>
    </citation>
    <scope>NUCLEOTIDE SEQUENCE</scope>
</reference>
<evidence type="ECO:0000256" key="1">
    <source>
        <dbReference type="SAM" id="MobiDB-lite"/>
    </source>
</evidence>
<feature type="region of interest" description="Disordered" evidence="1">
    <location>
        <begin position="1"/>
        <end position="22"/>
    </location>
</feature>
<protein>
    <submittedName>
        <fullName evidence="2">Uncharacterized protein</fullName>
    </submittedName>
</protein>
<gene>
    <name evidence="2" type="ORF">BRAA06T26575Z</name>
</gene>
<proteinExistence type="predicted"/>
<dbReference type="EMBL" id="LR031569">
    <property type="protein sequence ID" value="VDC68035.1"/>
    <property type="molecule type" value="Genomic_DNA"/>
</dbReference>
<sequence>MSKLLLKKPKNSHKHPAQSLPKKLHKIPKIPPKIPKTPIHLLPLQRLLENFTKNTCLLLRIFL</sequence>
<organism evidence="2">
    <name type="scientific">Brassica campestris</name>
    <name type="common">Field mustard</name>
    <dbReference type="NCBI Taxonomy" id="3711"/>
    <lineage>
        <taxon>Eukaryota</taxon>
        <taxon>Viridiplantae</taxon>
        <taxon>Streptophyta</taxon>
        <taxon>Embryophyta</taxon>
        <taxon>Tracheophyta</taxon>
        <taxon>Spermatophyta</taxon>
        <taxon>Magnoliopsida</taxon>
        <taxon>eudicotyledons</taxon>
        <taxon>Gunneridae</taxon>
        <taxon>Pentapetalae</taxon>
        <taxon>rosids</taxon>
        <taxon>malvids</taxon>
        <taxon>Brassicales</taxon>
        <taxon>Brassicaceae</taxon>
        <taxon>Brassiceae</taxon>
        <taxon>Brassica</taxon>
    </lineage>
</organism>
<accession>A0A3P5YXH2</accession>
<dbReference type="AlphaFoldDB" id="A0A3P5YXH2"/>
<evidence type="ECO:0000313" key="2">
    <source>
        <dbReference type="EMBL" id="VDC68035.1"/>
    </source>
</evidence>